<sequence>MLPLNKRHGIHSRIINKSEIQSITLNQREIKQCEIQSITLNLEDSMFEKEGEEGDLSLEKSVYLDELELNSDDEVVTAENTAKPILGKFRM</sequence>
<evidence type="ECO:0000313" key="1">
    <source>
        <dbReference type="Proteomes" id="UP000887565"/>
    </source>
</evidence>
<proteinExistence type="predicted"/>
<dbReference type="AlphaFoldDB" id="A0A915I684"/>
<name>A0A915I684_ROMCU</name>
<dbReference type="WBParaSite" id="nRc.2.0.1.t09648-RA">
    <property type="protein sequence ID" value="nRc.2.0.1.t09648-RA"/>
    <property type="gene ID" value="nRc.2.0.1.g09648"/>
</dbReference>
<accession>A0A915I684</accession>
<evidence type="ECO:0000313" key="2">
    <source>
        <dbReference type="WBParaSite" id="nRc.2.0.1.t09648-RA"/>
    </source>
</evidence>
<organism evidence="1 2">
    <name type="scientific">Romanomermis culicivorax</name>
    <name type="common">Nematode worm</name>
    <dbReference type="NCBI Taxonomy" id="13658"/>
    <lineage>
        <taxon>Eukaryota</taxon>
        <taxon>Metazoa</taxon>
        <taxon>Ecdysozoa</taxon>
        <taxon>Nematoda</taxon>
        <taxon>Enoplea</taxon>
        <taxon>Dorylaimia</taxon>
        <taxon>Mermithida</taxon>
        <taxon>Mermithoidea</taxon>
        <taxon>Mermithidae</taxon>
        <taxon>Romanomermis</taxon>
    </lineage>
</organism>
<dbReference type="Proteomes" id="UP000887565">
    <property type="component" value="Unplaced"/>
</dbReference>
<reference evidence="2" key="1">
    <citation type="submission" date="2022-11" db="UniProtKB">
        <authorList>
            <consortium name="WormBaseParasite"/>
        </authorList>
    </citation>
    <scope>IDENTIFICATION</scope>
</reference>
<keyword evidence="1" id="KW-1185">Reference proteome</keyword>
<protein>
    <submittedName>
        <fullName evidence="2">Uncharacterized protein</fullName>
    </submittedName>
</protein>